<reference evidence="2" key="1">
    <citation type="submission" date="2016-04" db="EMBL/GenBank/DDBJ databases">
        <authorList>
            <person name="Quiroz-Castaneda R.E."/>
            <person name="Martinez-Ocampo F."/>
        </authorList>
    </citation>
    <scope>NUCLEOTIDE SEQUENCE [LARGE SCALE GENOMIC DNA]</scope>
    <source>
        <strain evidence="2">INIFAP01</strain>
    </source>
</reference>
<dbReference type="Proteomes" id="UP000077623">
    <property type="component" value="Unassembled WGS sequence"/>
</dbReference>
<gene>
    <name evidence="1" type="ORF">A6V39_00890</name>
</gene>
<evidence type="ECO:0000313" key="1">
    <source>
        <dbReference type="EMBL" id="OAL10608.1"/>
    </source>
</evidence>
<dbReference type="AlphaFoldDB" id="A0A1A9QEE3"/>
<comment type="caution">
    <text evidence="1">The sequence shown here is derived from an EMBL/GenBank/DDBJ whole genome shotgun (WGS) entry which is preliminary data.</text>
</comment>
<dbReference type="EMBL" id="LWUJ01000010">
    <property type="protein sequence ID" value="OAL10608.1"/>
    <property type="molecule type" value="Genomic_DNA"/>
</dbReference>
<proteinExistence type="predicted"/>
<name>A0A1A9QEE3_9MOLU</name>
<organism evidence="1 2">
    <name type="scientific">Candidatus Mycoplasma haematobovis</name>
    <dbReference type="NCBI Taxonomy" id="432608"/>
    <lineage>
        <taxon>Bacteria</taxon>
        <taxon>Bacillati</taxon>
        <taxon>Mycoplasmatota</taxon>
        <taxon>Mollicutes</taxon>
        <taxon>Mycoplasmataceae</taxon>
        <taxon>Mycoplasma</taxon>
    </lineage>
</organism>
<dbReference type="RefSeq" id="WP_187149843.1">
    <property type="nucleotide sequence ID" value="NZ_LWUJ01000010.1"/>
</dbReference>
<protein>
    <submittedName>
        <fullName evidence="1">Uncharacterized protein</fullName>
    </submittedName>
</protein>
<dbReference type="STRING" id="432608.A6V39_00890"/>
<sequence>MELIGDTEEQKWTPKWNTFKTDFKSVNPPLGWVMEDWDNKKTSPTTPPEFKKLCQDNGAKKINNNEDSNFSTTEKYCTKTLRG</sequence>
<accession>A0A1A9QEE3</accession>
<keyword evidence="2" id="KW-1185">Reference proteome</keyword>
<evidence type="ECO:0000313" key="2">
    <source>
        <dbReference type="Proteomes" id="UP000077623"/>
    </source>
</evidence>